<evidence type="ECO:0000256" key="1">
    <source>
        <dbReference type="SAM" id="Phobius"/>
    </source>
</evidence>
<evidence type="ECO:0000259" key="4">
    <source>
        <dbReference type="Pfam" id="PF14331"/>
    </source>
</evidence>
<feature type="transmembrane region" description="Helical" evidence="1">
    <location>
        <begin position="427"/>
        <end position="449"/>
    </location>
</feature>
<keyword evidence="1" id="KW-0812">Transmembrane</keyword>
<keyword evidence="7" id="KW-1185">Reference proteome</keyword>
<gene>
    <name evidence="6" type="primary">tssM</name>
    <name evidence="6" type="ORF">HG543_00215</name>
</gene>
<sequence>MMAYLLPLLGIGAPTFALLSYLGFTPRQAAIVAALAGLLAMGVVWLVKRIRARAASKKLEGALATQAEEQAATVRPDLQPEIKAMQAEFTKAVEALKTSKLARGGKDALAVLPWYLIVGPPGAGKSTALRNSGLKFPYLSARGGVRGVGGTRNCDWWLTNEAVILDTAGRYTSAEEDRPEWLAFLDTVAKHRPTRPINGLIVAISVSELMNADPQAVGEMGQTIRERLDEITTRLKMLVPVYVMITKCDLLPGFVEMFSDLSRVERGQIWGFTVPVEQQREASTDLFRERFDEMLSVLEQRSLRRLGQERRLETRENIYGFPQKFDALRKNLSEFLQPLFLENVFQDTPVFRGLYFNSGTQDVRSVDKVSPSAAELFGSTNGRAQTEGATEGRSYFLWDVFTKVMFQDQQMAVRSSLEEARVRRQRMVLAGTAMVATALLLSLPTLSFFQNRAMAQAVTKAITDVNLDPRDDIRRVEDLIPLRNRLQELTEHEEGGAPMYMRFGLYQGDKLLPQARQFYNAALRRVLLGKQFELIQQRLDSFGKNPDLITIRNESDYNKHFDAYRQYFDDLKMYLLVTTPRDPREPELDETQQKWLVQQIVSHWKRVRGDAVDERAVENHASTYLRMLANEQMLPEEQKPAREQRIAFSREKGVIQAARRSLNNVPLVRLELAQLVANVSNEFPDMSLEQLVGSVPQMSATQRVRGAFTRNAYEQIIRQRMELAFQDQQSWVLDRDEKVDAVESRRELRTLYFEAYIQEWRDFLMSIRVQAPENITQMESLLTNLTRGKPKPYGRLFQSLAHNLQLERREVQAAETMASKITRPFKKLMGDDAAEKALEPKRELLDPNSPSGAEEVTARDVTREFASLIRFTTEKFKTPDGEESITALESYEEHLSTVQTTLLGVKDKPAEAGVLLDKIESTRNDVDMLVRKQPDNVAIFERLLLPPFQEMRTVVTEGVAEGKSKLWCEQVVEPYLQAFKDRYPFDRTSQKDAPLPEVAEFLRPEGGLVRKFVKEQLLKDVVQTGRKWEFNSSGGASYRPEMLTFLEKQAALALTLFPGGDTVDPLVRFQVRLRPGISPDGTASPISSITFTLDGTDETYRNGPDTLWKPMIWPGQAGKLGARILVQSADGATETALEAEGEWGLFRLLERVKRIEPSADGRYFTATWEIEEMNGALVSIDFRPERTANPFFGLAGNTSKLLAIFRDPGLQPPLGIARKGGACSKQGQAVAADGVR</sequence>
<evidence type="ECO:0000259" key="5">
    <source>
        <dbReference type="Pfam" id="PF21070"/>
    </source>
</evidence>
<dbReference type="InterPro" id="IPR053156">
    <property type="entry name" value="T6SS_TssM-like"/>
</dbReference>
<dbReference type="Gene3D" id="3.40.50.300">
    <property type="entry name" value="P-loop containing nucleotide triphosphate hydrolases"/>
    <property type="match status" value="1"/>
</dbReference>
<evidence type="ECO:0000259" key="2">
    <source>
        <dbReference type="Pfam" id="PF06744"/>
    </source>
</evidence>
<dbReference type="PANTHER" id="PTHR36153:SF1">
    <property type="entry name" value="TYPE VI SECRETION SYSTEM COMPONENT TSSM1"/>
    <property type="match status" value="1"/>
</dbReference>
<dbReference type="SUPFAM" id="SSF52540">
    <property type="entry name" value="P-loop containing nucleoside triphosphate hydrolases"/>
    <property type="match status" value="1"/>
</dbReference>
<dbReference type="PANTHER" id="PTHR36153">
    <property type="entry name" value="INNER MEMBRANE PROTEIN-RELATED"/>
    <property type="match status" value="1"/>
</dbReference>
<accession>A0A848L3U1</accession>
<dbReference type="Pfam" id="PF21070">
    <property type="entry name" value="IcmF_helical"/>
    <property type="match status" value="1"/>
</dbReference>
<dbReference type="InterPro" id="IPR025743">
    <property type="entry name" value="TssM1_N"/>
</dbReference>
<dbReference type="InterPro" id="IPR010623">
    <property type="entry name" value="IcmF_C"/>
</dbReference>
<feature type="domain" description="Type VI secretion system component TssM1 helical" evidence="5">
    <location>
        <begin position="964"/>
        <end position="1061"/>
    </location>
</feature>
<comment type="caution">
    <text evidence="6">The sequence shown here is derived from an EMBL/GenBank/DDBJ whole genome shotgun (WGS) entry which is preliminary data.</text>
</comment>
<dbReference type="NCBIfam" id="TIGR03348">
    <property type="entry name" value="VI_IcmF"/>
    <property type="match status" value="1"/>
</dbReference>
<dbReference type="InterPro" id="IPR009612">
    <property type="entry name" value="IcmF-rel"/>
</dbReference>
<dbReference type="RefSeq" id="WP_169342578.1">
    <property type="nucleotide sequence ID" value="NZ_JABBJJ010000001.1"/>
</dbReference>
<organism evidence="6 7">
    <name type="scientific">Pyxidicoccus fallax</name>
    <dbReference type="NCBI Taxonomy" id="394095"/>
    <lineage>
        <taxon>Bacteria</taxon>
        <taxon>Pseudomonadati</taxon>
        <taxon>Myxococcota</taxon>
        <taxon>Myxococcia</taxon>
        <taxon>Myxococcales</taxon>
        <taxon>Cystobacterineae</taxon>
        <taxon>Myxococcaceae</taxon>
        <taxon>Pyxidicoccus</taxon>
    </lineage>
</organism>
<evidence type="ECO:0000313" key="7">
    <source>
        <dbReference type="Proteomes" id="UP000518300"/>
    </source>
</evidence>
<dbReference type="InterPro" id="IPR017731">
    <property type="entry name" value="TssM1-like"/>
</dbReference>
<dbReference type="Pfam" id="PF06744">
    <property type="entry name" value="IcmF_C"/>
    <property type="match status" value="1"/>
</dbReference>
<proteinExistence type="predicted"/>
<dbReference type="AlphaFoldDB" id="A0A848L3U1"/>
<evidence type="ECO:0000259" key="3">
    <source>
        <dbReference type="Pfam" id="PF06761"/>
    </source>
</evidence>
<dbReference type="InterPro" id="IPR027417">
    <property type="entry name" value="P-loop_NTPase"/>
</dbReference>
<evidence type="ECO:0000313" key="6">
    <source>
        <dbReference type="EMBL" id="NMO13299.1"/>
    </source>
</evidence>
<dbReference type="Proteomes" id="UP000518300">
    <property type="component" value="Unassembled WGS sequence"/>
</dbReference>
<reference evidence="6 7" key="1">
    <citation type="submission" date="2020-04" db="EMBL/GenBank/DDBJ databases">
        <title>Draft genome of Pyxidicoccus fallax type strain.</title>
        <authorList>
            <person name="Whitworth D.E."/>
        </authorList>
    </citation>
    <scope>NUCLEOTIDE SEQUENCE [LARGE SCALE GENOMIC DNA]</scope>
    <source>
        <strain evidence="6 7">DSM 14698</strain>
    </source>
</reference>
<feature type="domain" description="Type VI secretion system IcmF C-terminal" evidence="2">
    <location>
        <begin position="1079"/>
        <end position="1174"/>
    </location>
</feature>
<feature type="domain" description="IcmF-related" evidence="3">
    <location>
        <begin position="484"/>
        <end position="804"/>
    </location>
</feature>
<protein>
    <submittedName>
        <fullName evidence="6">Type VI secretion system membrane subunit TssM</fullName>
    </submittedName>
</protein>
<dbReference type="EMBL" id="JABBJJ010000001">
    <property type="protein sequence ID" value="NMO13299.1"/>
    <property type="molecule type" value="Genomic_DNA"/>
</dbReference>
<name>A0A848L3U1_9BACT</name>
<dbReference type="Pfam" id="PF14331">
    <property type="entry name" value="IcmF-related_N"/>
    <property type="match status" value="1"/>
</dbReference>
<dbReference type="InterPro" id="IPR048677">
    <property type="entry name" value="TssM1_hel"/>
</dbReference>
<keyword evidence="1" id="KW-1133">Transmembrane helix</keyword>
<feature type="domain" description="Type VI secretion system component TssM1 N-terminal" evidence="4">
    <location>
        <begin position="175"/>
        <end position="430"/>
    </location>
</feature>
<dbReference type="Pfam" id="PF06761">
    <property type="entry name" value="IcmF-related"/>
    <property type="match status" value="1"/>
</dbReference>
<keyword evidence="1" id="KW-0472">Membrane</keyword>
<feature type="transmembrane region" description="Helical" evidence="1">
    <location>
        <begin position="29"/>
        <end position="47"/>
    </location>
</feature>